<accession>A0A1E2RY57</accession>
<comment type="caution">
    <text evidence="2">The sequence shown here is derived from an EMBL/GenBank/DDBJ whole genome shotgun (WGS) entry which is preliminary data.</text>
</comment>
<gene>
    <name evidence="2" type="ORF">A7A08_01824</name>
</gene>
<proteinExistence type="predicted"/>
<sequence>MAEPRSAKAGTVRAMTANRLRDGVVVYLATDGRWTEELEEARIAESDEEAKALEEQAKEAIEAREVVGAYTIAVEIEDGVPGAISVRERIRAAHRTTLTKDWYDVPL</sequence>
<reference evidence="2 3" key="1">
    <citation type="submission" date="2016-07" db="EMBL/GenBank/DDBJ databases">
        <title>Draft genome sequence of Methyloligella halotolerans C2T (VKM B-2706T=CCUG 61687T=DSM 25045T), a halotolerant polyhydroxybutyrate accumulating methylotroph.</title>
        <authorList>
            <person name="Vasilenko O.V."/>
            <person name="Doronina N.V."/>
            <person name="Poroshina M.N."/>
            <person name="Tarlachkov S.V."/>
            <person name="Trotsenko Y.A."/>
        </authorList>
    </citation>
    <scope>NUCLEOTIDE SEQUENCE [LARGE SCALE GENOMIC DNA]</scope>
    <source>
        <strain evidence="2 3">VKM B-2706</strain>
    </source>
</reference>
<dbReference type="RefSeq" id="WP_069095110.1">
    <property type="nucleotide sequence ID" value="NZ_MASI01000004.1"/>
</dbReference>
<evidence type="ECO:0000313" key="3">
    <source>
        <dbReference type="Proteomes" id="UP000095087"/>
    </source>
</evidence>
<dbReference type="STRING" id="1177755.A7A08_01824"/>
<name>A0A1E2RY57_9HYPH</name>
<keyword evidence="1" id="KW-0175">Coiled coil</keyword>
<organism evidence="2 3">
    <name type="scientific">Methyloligella halotolerans</name>
    <dbReference type="NCBI Taxonomy" id="1177755"/>
    <lineage>
        <taxon>Bacteria</taxon>
        <taxon>Pseudomonadati</taxon>
        <taxon>Pseudomonadota</taxon>
        <taxon>Alphaproteobacteria</taxon>
        <taxon>Hyphomicrobiales</taxon>
        <taxon>Hyphomicrobiaceae</taxon>
        <taxon>Methyloligella</taxon>
    </lineage>
</organism>
<dbReference type="Pfam" id="PF11011">
    <property type="entry name" value="DUF2849"/>
    <property type="match status" value="1"/>
</dbReference>
<evidence type="ECO:0000313" key="2">
    <source>
        <dbReference type="EMBL" id="ODA67080.1"/>
    </source>
</evidence>
<evidence type="ECO:0008006" key="4">
    <source>
        <dbReference type="Google" id="ProtNLM"/>
    </source>
</evidence>
<keyword evidence="3" id="KW-1185">Reference proteome</keyword>
<evidence type="ECO:0000256" key="1">
    <source>
        <dbReference type="SAM" id="Coils"/>
    </source>
</evidence>
<dbReference type="AlphaFoldDB" id="A0A1E2RY57"/>
<dbReference type="EMBL" id="MASI01000004">
    <property type="protein sequence ID" value="ODA67080.1"/>
    <property type="molecule type" value="Genomic_DNA"/>
</dbReference>
<protein>
    <recommendedName>
        <fullName evidence="4">DUF2849 domain-containing protein</fullName>
    </recommendedName>
</protein>
<dbReference type="Proteomes" id="UP000095087">
    <property type="component" value="Unassembled WGS sequence"/>
</dbReference>
<dbReference type="InterPro" id="IPR021270">
    <property type="entry name" value="DUF2849"/>
</dbReference>
<feature type="coiled-coil region" evidence="1">
    <location>
        <begin position="36"/>
        <end position="63"/>
    </location>
</feature>